<dbReference type="EMBL" id="JAJNDC010000003">
    <property type="protein sequence ID" value="MCW9713601.1"/>
    <property type="molecule type" value="Genomic_DNA"/>
</dbReference>
<name>A0ABT3Q0I9_9BACT</name>
<keyword evidence="2" id="KW-1185">Reference proteome</keyword>
<gene>
    <name evidence="1" type="ORF">LQ318_11885</name>
</gene>
<protein>
    <submittedName>
        <fullName evidence="1">Uncharacterized protein</fullName>
    </submittedName>
</protein>
<dbReference type="Proteomes" id="UP001207337">
    <property type="component" value="Unassembled WGS sequence"/>
</dbReference>
<evidence type="ECO:0000313" key="1">
    <source>
        <dbReference type="EMBL" id="MCW9713601.1"/>
    </source>
</evidence>
<proteinExistence type="predicted"/>
<reference evidence="1 2" key="1">
    <citation type="submission" date="2021-11" db="EMBL/GenBank/DDBJ databases">
        <title>Aliifidinibius sp. nov., a new bacterium isolated from saline soil.</title>
        <authorList>
            <person name="Galisteo C."/>
            <person name="De La Haba R."/>
            <person name="Sanchez-Porro C."/>
            <person name="Ventosa A."/>
        </authorList>
    </citation>
    <scope>NUCLEOTIDE SEQUENCE [LARGE SCALE GENOMIC DNA]</scope>
    <source>
        <strain evidence="1 2">KACC 190600</strain>
    </source>
</reference>
<sequence length="48" mass="5646">MRLGEETSVQTLGAFLSRYYRYGCAKWVSGTEFEGIYYPGWREPVDEF</sequence>
<comment type="caution">
    <text evidence="1">The sequence shown here is derived from an EMBL/GenBank/DDBJ whole genome shotgun (WGS) entry which is preliminary data.</text>
</comment>
<accession>A0ABT3Q0I9</accession>
<organism evidence="1 2">
    <name type="scientific">Fodinibius salicampi</name>
    <dbReference type="NCBI Taxonomy" id="1920655"/>
    <lineage>
        <taxon>Bacteria</taxon>
        <taxon>Pseudomonadati</taxon>
        <taxon>Balneolota</taxon>
        <taxon>Balneolia</taxon>
        <taxon>Balneolales</taxon>
        <taxon>Balneolaceae</taxon>
        <taxon>Fodinibius</taxon>
    </lineage>
</organism>
<evidence type="ECO:0000313" key="2">
    <source>
        <dbReference type="Proteomes" id="UP001207337"/>
    </source>
</evidence>
<dbReference type="RefSeq" id="WP_265790415.1">
    <property type="nucleotide sequence ID" value="NZ_BAABRS010000003.1"/>
</dbReference>